<dbReference type="GO" id="GO:0008233">
    <property type="term" value="F:peptidase activity"/>
    <property type="evidence" value="ECO:0007669"/>
    <property type="project" value="InterPro"/>
</dbReference>
<dbReference type="Gene3D" id="3.30.1380.10">
    <property type="match status" value="1"/>
</dbReference>
<evidence type="ECO:0000313" key="3">
    <source>
        <dbReference type="Proteomes" id="UP000259273"/>
    </source>
</evidence>
<organism evidence="2 3">
    <name type="scientific">Haliea salexigens</name>
    <dbReference type="NCBI Taxonomy" id="287487"/>
    <lineage>
        <taxon>Bacteria</taxon>
        <taxon>Pseudomonadati</taxon>
        <taxon>Pseudomonadota</taxon>
        <taxon>Gammaproteobacteria</taxon>
        <taxon>Cellvibrionales</taxon>
        <taxon>Halieaceae</taxon>
        <taxon>Haliea</taxon>
    </lineage>
</organism>
<reference evidence="2 3" key="1">
    <citation type="journal article" date="2018" name="Nat. Biotechnol.">
        <title>A standardized bacterial taxonomy based on genome phylogeny substantially revises the tree of life.</title>
        <authorList>
            <person name="Parks D.H."/>
            <person name="Chuvochina M."/>
            <person name="Waite D.W."/>
            <person name="Rinke C."/>
            <person name="Skarshewski A."/>
            <person name="Chaumeil P.A."/>
            <person name="Hugenholtz P."/>
        </authorList>
    </citation>
    <scope>NUCLEOTIDE SEQUENCE [LARGE SCALE GENOMIC DNA]</scope>
    <source>
        <strain evidence="2">UBA9158</strain>
    </source>
</reference>
<comment type="caution">
    <text evidence="2">The sequence shown here is derived from an EMBL/GenBank/DDBJ whole genome shotgun (WGS) entry which is preliminary data.</text>
</comment>
<dbReference type="GO" id="GO:0006508">
    <property type="term" value="P:proteolysis"/>
    <property type="evidence" value="ECO:0007669"/>
    <property type="project" value="InterPro"/>
</dbReference>
<protein>
    <submittedName>
        <fullName evidence="2">Peptidase</fullName>
    </submittedName>
</protein>
<dbReference type="SUPFAM" id="SSF55166">
    <property type="entry name" value="Hedgehog/DD-peptidase"/>
    <property type="match status" value="1"/>
</dbReference>
<feature type="domain" description="D-alanyl-D-alanine carboxypeptidase-like core" evidence="1">
    <location>
        <begin position="22"/>
        <end position="180"/>
    </location>
</feature>
<dbReference type="Pfam" id="PF02557">
    <property type="entry name" value="VanY"/>
    <property type="match status" value="1"/>
</dbReference>
<dbReference type="Proteomes" id="UP000259273">
    <property type="component" value="Unassembled WGS sequence"/>
</dbReference>
<dbReference type="InterPro" id="IPR003709">
    <property type="entry name" value="VanY-like_core_dom"/>
</dbReference>
<dbReference type="InterPro" id="IPR052179">
    <property type="entry name" value="DD-CPase-like"/>
</dbReference>
<gene>
    <name evidence="2" type="ORF">DCP75_13495</name>
</gene>
<dbReference type="PANTHER" id="PTHR34385:SF1">
    <property type="entry name" value="PEPTIDOGLYCAN L-ALANYL-D-GLUTAMATE ENDOPEPTIDASE CWLK"/>
    <property type="match status" value="1"/>
</dbReference>
<accession>A0A3C1KQ61</accession>
<dbReference type="InterPro" id="IPR009045">
    <property type="entry name" value="Zn_M74/Hedgehog-like"/>
</dbReference>
<name>A0A3C1KQ61_9GAMM</name>
<dbReference type="AlphaFoldDB" id="A0A3C1KQ61"/>
<dbReference type="EMBL" id="DMND01000181">
    <property type="protein sequence ID" value="HAN28711.1"/>
    <property type="molecule type" value="Genomic_DNA"/>
</dbReference>
<dbReference type="STRING" id="1121937.GCA_000423125_02822"/>
<proteinExistence type="predicted"/>
<evidence type="ECO:0000313" key="2">
    <source>
        <dbReference type="EMBL" id="HAN28711.1"/>
    </source>
</evidence>
<evidence type="ECO:0000259" key="1">
    <source>
        <dbReference type="Pfam" id="PF02557"/>
    </source>
</evidence>
<sequence length="231" mass="25208">MLTIAQLTGRDDSHLVPCAGPHRLQVDAAAAFERLQSDAREAGFELAIASSHRSYERQRIIWNGKACGERAVHDDAGAPVDVLALPPAARLHAILRFSALPGTSRHHWGTDLDIYDAAAVPADYAVQLTPAEVAPGGPFDALHRWLDERMAAHASQGFFRPYARDCGGVAPERWHLSYAPLSRELAGRVSARALCECWDCDREPLALRAEVEAELPALLARYVAVAENWCG</sequence>
<dbReference type="CDD" id="cd14847">
    <property type="entry name" value="DD-carboxypeptidase_like"/>
    <property type="match status" value="1"/>
</dbReference>
<dbReference type="PANTHER" id="PTHR34385">
    <property type="entry name" value="D-ALANYL-D-ALANINE CARBOXYPEPTIDASE"/>
    <property type="match status" value="1"/>
</dbReference>